<keyword evidence="6" id="KW-0614">Plasmid</keyword>
<gene>
    <name evidence="6" type="ordered locus">PCC7424_5752</name>
</gene>
<keyword evidence="7" id="KW-1185">Reference proteome</keyword>
<dbReference type="GO" id="GO:0005829">
    <property type="term" value="C:cytosol"/>
    <property type="evidence" value="ECO:0007669"/>
    <property type="project" value="TreeGrafter"/>
</dbReference>
<dbReference type="SUPFAM" id="SSF56801">
    <property type="entry name" value="Acetyl-CoA synthetase-like"/>
    <property type="match status" value="1"/>
</dbReference>
<organism evidence="6 7">
    <name type="scientific">Gloeothece citriformis (strain PCC 7424)</name>
    <name type="common">Cyanothece sp. (strain PCC 7424)</name>
    <dbReference type="NCBI Taxonomy" id="65393"/>
    <lineage>
        <taxon>Bacteria</taxon>
        <taxon>Bacillati</taxon>
        <taxon>Cyanobacteriota</taxon>
        <taxon>Cyanophyceae</taxon>
        <taxon>Oscillatoriophycideae</taxon>
        <taxon>Chroococcales</taxon>
        <taxon>Aphanothecaceae</taxon>
        <taxon>Gloeothece</taxon>
        <taxon>Gloeothece citriformis</taxon>
    </lineage>
</organism>
<dbReference type="InterPro" id="IPR000873">
    <property type="entry name" value="AMP-dep_synth/lig_dom"/>
</dbReference>
<evidence type="ECO:0000313" key="6">
    <source>
        <dbReference type="EMBL" id="ACK73817.1"/>
    </source>
</evidence>
<evidence type="ECO:0000256" key="1">
    <source>
        <dbReference type="ARBA" id="ARBA00001957"/>
    </source>
</evidence>
<dbReference type="Gene3D" id="3.40.50.1820">
    <property type="entry name" value="alpha/beta hydrolase"/>
    <property type="match status" value="1"/>
</dbReference>
<dbReference type="RefSeq" id="WP_012599718.1">
    <property type="nucleotide sequence ID" value="NC_011738.1"/>
</dbReference>
<dbReference type="OrthoDB" id="9765680at2"/>
<dbReference type="SMART" id="SM00823">
    <property type="entry name" value="PKS_PP"/>
    <property type="match status" value="1"/>
</dbReference>
<dbReference type="FunFam" id="3.30.300.30:FF:000010">
    <property type="entry name" value="Enterobactin synthetase component F"/>
    <property type="match status" value="1"/>
</dbReference>
<dbReference type="GO" id="GO:0044550">
    <property type="term" value="P:secondary metabolite biosynthetic process"/>
    <property type="evidence" value="ECO:0007669"/>
    <property type="project" value="UniProtKB-ARBA"/>
</dbReference>
<dbReference type="FunFam" id="1.10.1200.10:FF:000005">
    <property type="entry name" value="Nonribosomal peptide synthetase 1"/>
    <property type="match status" value="1"/>
</dbReference>
<name>B7KLZ5_GLOC7</name>
<comment type="similarity">
    <text evidence="2">Belongs to the ATP-dependent AMP-binding enzyme family.</text>
</comment>
<dbReference type="InterPro" id="IPR006162">
    <property type="entry name" value="Ppantetheine_attach_site"/>
</dbReference>
<dbReference type="PROSITE" id="PS50075">
    <property type="entry name" value="CARRIER"/>
    <property type="match status" value="1"/>
</dbReference>
<dbReference type="FunFam" id="2.30.38.10:FF:000001">
    <property type="entry name" value="Non-ribosomal peptide synthetase PvdI"/>
    <property type="match status" value="1"/>
</dbReference>
<dbReference type="InterPro" id="IPR023213">
    <property type="entry name" value="CAT-like_dom_sf"/>
</dbReference>
<dbReference type="Gene3D" id="3.30.559.30">
    <property type="entry name" value="Nonribosomal peptide synthetase, condensation domain"/>
    <property type="match status" value="1"/>
</dbReference>
<dbReference type="KEGG" id="cyc:PCC7424_5752"/>
<evidence type="ECO:0000256" key="4">
    <source>
        <dbReference type="ARBA" id="ARBA00022553"/>
    </source>
</evidence>
<protein>
    <submittedName>
        <fullName evidence="6">Amino acid adenylation domain protein</fullName>
    </submittedName>
</protein>
<evidence type="ECO:0000256" key="2">
    <source>
        <dbReference type="ARBA" id="ARBA00006432"/>
    </source>
</evidence>
<accession>B7KLZ5</accession>
<dbReference type="InterPro" id="IPR020845">
    <property type="entry name" value="AMP-binding_CS"/>
</dbReference>
<dbReference type="Gene3D" id="3.40.50.980">
    <property type="match status" value="2"/>
</dbReference>
<comment type="cofactor">
    <cofactor evidence="1">
        <name>pantetheine 4'-phosphate</name>
        <dbReference type="ChEBI" id="CHEBI:47942"/>
    </cofactor>
</comment>
<evidence type="ECO:0000259" key="5">
    <source>
        <dbReference type="PROSITE" id="PS50075"/>
    </source>
</evidence>
<dbReference type="GO" id="GO:0003824">
    <property type="term" value="F:catalytic activity"/>
    <property type="evidence" value="ECO:0007669"/>
    <property type="project" value="InterPro"/>
</dbReference>
<dbReference type="Pfam" id="PF00668">
    <property type="entry name" value="Condensation"/>
    <property type="match status" value="1"/>
</dbReference>
<dbReference type="CDD" id="cd19543">
    <property type="entry name" value="DCL_NRPS"/>
    <property type="match status" value="1"/>
</dbReference>
<feature type="domain" description="Carrier" evidence="5">
    <location>
        <begin position="968"/>
        <end position="1043"/>
    </location>
</feature>
<dbReference type="Pfam" id="PF00550">
    <property type="entry name" value="PP-binding"/>
    <property type="match status" value="1"/>
</dbReference>
<dbReference type="NCBIfam" id="TIGR01733">
    <property type="entry name" value="AA-adenyl-dom"/>
    <property type="match status" value="1"/>
</dbReference>
<dbReference type="eggNOG" id="COG1020">
    <property type="taxonomic scope" value="Bacteria"/>
</dbReference>
<dbReference type="InterPro" id="IPR025110">
    <property type="entry name" value="AMP-bd_C"/>
</dbReference>
<dbReference type="GO" id="GO:0031177">
    <property type="term" value="F:phosphopantetheine binding"/>
    <property type="evidence" value="ECO:0007669"/>
    <property type="project" value="InterPro"/>
</dbReference>
<dbReference type="FunFam" id="3.40.50.980:FF:000001">
    <property type="entry name" value="Non-ribosomal peptide synthetase"/>
    <property type="match status" value="1"/>
</dbReference>
<evidence type="ECO:0000313" key="7">
    <source>
        <dbReference type="Proteomes" id="UP000002384"/>
    </source>
</evidence>
<keyword evidence="3" id="KW-0596">Phosphopantetheine</keyword>
<dbReference type="SUPFAM" id="SSF47336">
    <property type="entry name" value="ACP-like"/>
    <property type="match status" value="1"/>
</dbReference>
<dbReference type="InterPro" id="IPR020806">
    <property type="entry name" value="PKS_PP-bd"/>
</dbReference>
<dbReference type="Pfam" id="PF13193">
    <property type="entry name" value="AMP-binding_C"/>
    <property type="match status" value="1"/>
</dbReference>
<dbReference type="SUPFAM" id="SSF52777">
    <property type="entry name" value="CoA-dependent acyltransferases"/>
    <property type="match status" value="2"/>
</dbReference>
<dbReference type="PROSITE" id="PS00455">
    <property type="entry name" value="AMP_BINDING"/>
    <property type="match status" value="1"/>
</dbReference>
<dbReference type="EMBL" id="CP001292">
    <property type="protein sequence ID" value="ACK73817.1"/>
    <property type="molecule type" value="Genomic_DNA"/>
</dbReference>
<dbReference type="PANTHER" id="PTHR45527">
    <property type="entry name" value="NONRIBOSOMAL PEPTIDE SYNTHETASE"/>
    <property type="match status" value="1"/>
</dbReference>
<geneLocation type="plasmid" evidence="6 7">
    <name>pP742401</name>
</geneLocation>
<dbReference type="Proteomes" id="UP000002384">
    <property type="component" value="Plasmid pP742401"/>
</dbReference>
<dbReference type="Pfam" id="PF00501">
    <property type="entry name" value="AMP-binding"/>
    <property type="match status" value="1"/>
</dbReference>
<dbReference type="PROSITE" id="PS00012">
    <property type="entry name" value="PHOSPHOPANTETHEINE"/>
    <property type="match status" value="1"/>
</dbReference>
<dbReference type="AlphaFoldDB" id="B7KLZ5"/>
<dbReference type="CDD" id="cd12117">
    <property type="entry name" value="A_NRPS_Srf_like"/>
    <property type="match status" value="1"/>
</dbReference>
<dbReference type="Gene3D" id="3.30.559.10">
    <property type="entry name" value="Chloramphenicol acetyltransferase-like domain"/>
    <property type="match status" value="1"/>
</dbReference>
<dbReference type="Gene3D" id="3.30.300.30">
    <property type="match status" value="1"/>
</dbReference>
<dbReference type="PANTHER" id="PTHR45527:SF1">
    <property type="entry name" value="FATTY ACID SYNTHASE"/>
    <property type="match status" value="1"/>
</dbReference>
<sequence>MNTNTIENIYELSAMQQGILFHSLYETDFDSYCFQFCYTLCGKLNVSALEQAWQQVIERHTILRTSFHWEELEKPLQVVHPQVSIPLKQYDWSHLSSEEQQKQRAEFLKADHKRGFNFAEPPLMRLTLIKLAPETYLFVWSKHHLILDGWSTARVVKEVFESYEALMLGRDCPLSPSSPYSNYIDWVQQQDISQAEQFWRRNLKGFTAPTSLKANQSQRDSKASYYRERIELSLQTTEALQSLAKQHQLTLNTLVQGAYALLLSRYSGEEDVLFGSVVSGRPPELEGVESMVGLFINTLPVRVQVLPEMSLLDWLKQVQSQQLELRQYQYSPLVKVQAWSEIPSGVRMFESLVVFENYPLDRSLGSSGKSIEVKEAYSLQQPTYPLEIIATVDRQLYLIVNCDGRYFDSARASKILAHLKMLLKGMVANPHQRLGSLPLLTQTEQQHLQAWNNTKTPYPQQCIHQLFELQATQTPQSVAVIFQDQQLTYQELNERANQVANYLKHLGVGTEDLVGIYLFSSIEMIVGLLGILKAGGTYLPLDPSYPQQRLALMLEDAQISLLLTNNQLREQIPEFTGKTICLDGDWSKITEQNKENLLTQTTPDNLAYVMYTSGSTGTPKGVCIPHRGVVRLVKNNHYASLNSSEVFLQFASISFDAATFEIWGCLLNGARLVLFPEKEFTLSSLGKVVQDYEVTTLWLTAGLFHLMVDQQLESLRGLRQLLAGGDVLNPNHVRKFINQYKDCRLINGYGPTENTTFTCCYSITDDTQWETSVPIGYPIANTQVYVLDRYLRPVPIGIAGELYIGGEGLARSYWNRPDLTQERFIDNPFQPKTKLYKTGDLVCYRSDGTLEFLGRLDQQVKIRGFRIELGEIESTLSEHPAVAEVTLALKEDTKGEKRIVAYVVCHREKAVSVKDLRDFLQKVLPDYMLPSVFVFLDKLPLTSNGKVDRQALPVPDFTRPALSAEATAPRTPQEKQLAEIWANVMNLEQVGIHDNFFELGGHSLVAIQIISRIREVFAIDLGLNSLFETPTIAQLAQIIQITQNNTPILDKIVPISRDSYRQRRSQLHN</sequence>
<reference evidence="7" key="1">
    <citation type="journal article" date="2011" name="MBio">
        <title>Novel metabolic attributes of the genus Cyanothece, comprising a group of unicellular nitrogen-fixing Cyanobacteria.</title>
        <authorList>
            <person name="Bandyopadhyay A."/>
            <person name="Elvitigala T."/>
            <person name="Welsh E."/>
            <person name="Stockel J."/>
            <person name="Liberton M."/>
            <person name="Min H."/>
            <person name="Sherman L.A."/>
            <person name="Pakrasi H.B."/>
        </authorList>
    </citation>
    <scope>NUCLEOTIDE SEQUENCE [LARGE SCALE GENOMIC DNA]</scope>
    <source>
        <strain evidence="7">PCC 7424</strain>
        <plasmid evidence="7">pP742401</plasmid>
    </source>
</reference>
<dbReference type="InterPro" id="IPR036736">
    <property type="entry name" value="ACP-like_sf"/>
</dbReference>
<dbReference type="Gene3D" id="2.30.38.10">
    <property type="entry name" value="Luciferase, Domain 3"/>
    <property type="match status" value="1"/>
</dbReference>
<proteinExistence type="inferred from homology"/>
<keyword evidence="4" id="KW-0597">Phosphoprotein</keyword>
<dbReference type="InterPro" id="IPR009081">
    <property type="entry name" value="PP-bd_ACP"/>
</dbReference>
<dbReference type="InterPro" id="IPR001242">
    <property type="entry name" value="Condensation_dom"/>
</dbReference>
<dbReference type="HOGENOM" id="CLU_000022_2_4_3"/>
<dbReference type="InterPro" id="IPR045851">
    <property type="entry name" value="AMP-bd_C_sf"/>
</dbReference>
<evidence type="ECO:0000256" key="3">
    <source>
        <dbReference type="ARBA" id="ARBA00022450"/>
    </source>
</evidence>
<dbReference type="InterPro" id="IPR029058">
    <property type="entry name" value="AB_hydrolase_fold"/>
</dbReference>
<dbReference type="FunFam" id="3.40.50.12780:FF:000012">
    <property type="entry name" value="Non-ribosomal peptide synthetase"/>
    <property type="match status" value="1"/>
</dbReference>
<dbReference type="InterPro" id="IPR010071">
    <property type="entry name" value="AA_adenyl_dom"/>
</dbReference>
<dbReference type="GO" id="GO:0008610">
    <property type="term" value="P:lipid biosynthetic process"/>
    <property type="evidence" value="ECO:0007669"/>
    <property type="project" value="UniProtKB-ARBA"/>
</dbReference>
<dbReference type="GO" id="GO:0043041">
    <property type="term" value="P:amino acid activation for nonribosomal peptide biosynthetic process"/>
    <property type="evidence" value="ECO:0007669"/>
    <property type="project" value="TreeGrafter"/>
</dbReference>